<dbReference type="EMBL" id="JAKKPZ010000269">
    <property type="protein sequence ID" value="KAI1697429.1"/>
    <property type="molecule type" value="Genomic_DNA"/>
</dbReference>
<name>A0AAD4MK35_9BILA</name>
<dbReference type="AlphaFoldDB" id="A0AAD4MK35"/>
<dbReference type="SUPFAM" id="SSF51735">
    <property type="entry name" value="NAD(P)-binding Rossmann-fold domains"/>
    <property type="match status" value="1"/>
</dbReference>
<organism evidence="2 3">
    <name type="scientific">Ditylenchus destructor</name>
    <dbReference type="NCBI Taxonomy" id="166010"/>
    <lineage>
        <taxon>Eukaryota</taxon>
        <taxon>Metazoa</taxon>
        <taxon>Ecdysozoa</taxon>
        <taxon>Nematoda</taxon>
        <taxon>Chromadorea</taxon>
        <taxon>Rhabditida</taxon>
        <taxon>Tylenchina</taxon>
        <taxon>Tylenchomorpha</taxon>
        <taxon>Sphaerularioidea</taxon>
        <taxon>Anguinidae</taxon>
        <taxon>Anguininae</taxon>
        <taxon>Ditylenchus</taxon>
    </lineage>
</organism>
<dbReference type="Proteomes" id="UP001201812">
    <property type="component" value="Unassembled WGS sequence"/>
</dbReference>
<proteinExistence type="predicted"/>
<sequence length="110" mass="12081">MEHSNGVNVYVLHPGIIQTGLAREQVNAHKRLFKCVAFLLSSFGKTLEQGAATTVYCAASPEIANESGRYYCDCAAADNKLAKELADDEELQDGLWEQSLKMIANFQALK</sequence>
<evidence type="ECO:0000256" key="1">
    <source>
        <dbReference type="ARBA" id="ARBA00023002"/>
    </source>
</evidence>
<dbReference type="GO" id="GO:0016491">
    <property type="term" value="F:oxidoreductase activity"/>
    <property type="evidence" value="ECO:0007669"/>
    <property type="project" value="UniProtKB-KW"/>
</dbReference>
<keyword evidence="3" id="KW-1185">Reference proteome</keyword>
<keyword evidence="1" id="KW-0560">Oxidoreductase</keyword>
<evidence type="ECO:0000313" key="2">
    <source>
        <dbReference type="EMBL" id="KAI1697429.1"/>
    </source>
</evidence>
<evidence type="ECO:0000313" key="3">
    <source>
        <dbReference type="Proteomes" id="UP001201812"/>
    </source>
</evidence>
<gene>
    <name evidence="2" type="ORF">DdX_18512</name>
</gene>
<dbReference type="Gene3D" id="3.40.50.720">
    <property type="entry name" value="NAD(P)-binding Rossmann-like Domain"/>
    <property type="match status" value="1"/>
</dbReference>
<dbReference type="InterPro" id="IPR036291">
    <property type="entry name" value="NAD(P)-bd_dom_sf"/>
</dbReference>
<dbReference type="PANTHER" id="PTHR43157">
    <property type="entry name" value="PHOSPHATIDYLINOSITOL-GLYCAN BIOSYNTHESIS CLASS F PROTEIN-RELATED"/>
    <property type="match status" value="1"/>
</dbReference>
<dbReference type="PANTHER" id="PTHR43157:SF31">
    <property type="entry name" value="PHOSPHATIDYLINOSITOL-GLYCAN BIOSYNTHESIS CLASS F PROTEIN"/>
    <property type="match status" value="1"/>
</dbReference>
<reference evidence="2" key="1">
    <citation type="submission" date="2022-01" db="EMBL/GenBank/DDBJ databases">
        <title>Genome Sequence Resource for Two Populations of Ditylenchus destructor, the Migratory Endoparasitic Phytonematode.</title>
        <authorList>
            <person name="Zhang H."/>
            <person name="Lin R."/>
            <person name="Xie B."/>
        </authorList>
    </citation>
    <scope>NUCLEOTIDE SEQUENCE</scope>
    <source>
        <strain evidence="2">BazhouSP</strain>
    </source>
</reference>
<comment type="caution">
    <text evidence="2">The sequence shown here is derived from an EMBL/GenBank/DDBJ whole genome shotgun (WGS) entry which is preliminary data.</text>
</comment>
<accession>A0AAD4MK35</accession>
<protein>
    <submittedName>
        <fullName evidence="2">Retinol dehydrogenase 14</fullName>
    </submittedName>
</protein>